<dbReference type="AlphaFoldDB" id="A0A7S1LR62"/>
<protein>
    <submittedName>
        <fullName evidence="2">Uncharacterized protein</fullName>
    </submittedName>
</protein>
<name>A0A7S1LR62_ALECA</name>
<evidence type="ECO:0000256" key="1">
    <source>
        <dbReference type="SAM" id="Phobius"/>
    </source>
</evidence>
<organism evidence="2">
    <name type="scientific">Alexandrium catenella</name>
    <name type="common">Red tide dinoflagellate</name>
    <name type="synonym">Gonyaulax catenella</name>
    <dbReference type="NCBI Taxonomy" id="2925"/>
    <lineage>
        <taxon>Eukaryota</taxon>
        <taxon>Sar</taxon>
        <taxon>Alveolata</taxon>
        <taxon>Dinophyceae</taxon>
        <taxon>Gonyaulacales</taxon>
        <taxon>Pyrocystaceae</taxon>
        <taxon>Alexandrium</taxon>
    </lineage>
</organism>
<dbReference type="EMBL" id="HBGE01019563">
    <property type="protein sequence ID" value="CAD9109668.1"/>
    <property type="molecule type" value="Transcribed_RNA"/>
</dbReference>
<accession>A0A7S1LR62</accession>
<keyword evidence="1" id="KW-1133">Transmembrane helix</keyword>
<keyword evidence="1" id="KW-0472">Membrane</keyword>
<evidence type="ECO:0000313" key="2">
    <source>
        <dbReference type="EMBL" id="CAD9109668.1"/>
    </source>
</evidence>
<proteinExistence type="predicted"/>
<sequence>MAGNMLEELMPCACCGLGGACFYQRDFSLERHALAVLLLAAAGWCNTAGAALLVARIVLHGKVGILTEAVRRNGLMAITIAAFMVVHRTCLPGRRTYAVMTAVSAAFQLTRRPEWLKAYTRPVRVATGPLYVFAAVLALAQHSDGCQRYVARAGMSLVAVASTVLRPDNHEMLRLLGCVGIPMPSMQRSRWLHGMFMLVSMCCLVLVLLMDGAVAPSDAEKGEGISIWFMVMLAAIEVSRRMTRRHGAEHP</sequence>
<feature type="transmembrane region" description="Helical" evidence="1">
    <location>
        <begin position="222"/>
        <end position="239"/>
    </location>
</feature>
<feature type="transmembrane region" description="Helical" evidence="1">
    <location>
        <begin position="74"/>
        <end position="91"/>
    </location>
</feature>
<feature type="transmembrane region" description="Helical" evidence="1">
    <location>
        <begin position="33"/>
        <end position="54"/>
    </location>
</feature>
<reference evidence="2" key="1">
    <citation type="submission" date="2021-01" db="EMBL/GenBank/DDBJ databases">
        <authorList>
            <person name="Corre E."/>
            <person name="Pelletier E."/>
            <person name="Niang G."/>
            <person name="Scheremetjew M."/>
            <person name="Finn R."/>
            <person name="Kale V."/>
            <person name="Holt S."/>
            <person name="Cochrane G."/>
            <person name="Meng A."/>
            <person name="Brown T."/>
            <person name="Cohen L."/>
        </authorList>
    </citation>
    <scope>NUCLEOTIDE SEQUENCE</scope>
    <source>
        <strain evidence="2">OF101</strain>
    </source>
</reference>
<gene>
    <name evidence="2" type="ORF">ACAT0790_LOCUS11733</name>
</gene>
<feature type="transmembrane region" description="Helical" evidence="1">
    <location>
        <begin position="191"/>
        <end position="210"/>
    </location>
</feature>
<keyword evidence="1" id="KW-0812">Transmembrane</keyword>